<dbReference type="RefSeq" id="WP_344717910.1">
    <property type="nucleotide sequence ID" value="NZ_BAAAYG010000002.1"/>
</dbReference>
<evidence type="ECO:0000256" key="5">
    <source>
        <dbReference type="ARBA" id="ARBA00022723"/>
    </source>
</evidence>
<keyword evidence="9" id="KW-1185">Reference proteome</keyword>
<evidence type="ECO:0000256" key="2">
    <source>
        <dbReference type="ARBA" id="ARBA00001947"/>
    </source>
</evidence>
<dbReference type="Gene3D" id="3.40.225.10">
    <property type="entry name" value="Class II aldolase/adducin N-terminal domain"/>
    <property type="match status" value="1"/>
</dbReference>
<dbReference type="EMBL" id="BAAAYG010000002">
    <property type="protein sequence ID" value="GAA3280826.1"/>
    <property type="molecule type" value="Genomic_DNA"/>
</dbReference>
<evidence type="ECO:0000313" key="8">
    <source>
        <dbReference type="EMBL" id="GAA3280826.1"/>
    </source>
</evidence>
<comment type="similarity">
    <text evidence="3">Belongs to the aldolase class II family. AraD/FucA subfamily.</text>
</comment>
<dbReference type="EC" id="5.1.3.4" evidence="4"/>
<sequence>MIRLSALPEPVREAVAAARERVAALHAELPRNELVVWTAGNVSERVPAVEAARLGADEEQPALFVIKPSGVSYDELTAESMVVCTLDGEKIDDGTPETLTPSSDTAAHAYVYRHMDEVGGVVHTHSTYATAWAARSEPIPCVLTMMADEFGGDVPVGPFALIGDDSIGRGIVETLRTSRSPAVLMAQHGPFTVGAGAKQAVKAAVMCEEVARTVHVARQLGEPPRIDQGQIDSLFDRYQNVYGQKGA</sequence>
<organism evidence="8 9">
    <name type="scientific">Nesterenkonia halobia</name>
    <dbReference type="NCBI Taxonomy" id="37922"/>
    <lineage>
        <taxon>Bacteria</taxon>
        <taxon>Bacillati</taxon>
        <taxon>Actinomycetota</taxon>
        <taxon>Actinomycetes</taxon>
        <taxon>Micrococcales</taxon>
        <taxon>Micrococcaceae</taxon>
        <taxon>Nesterenkonia</taxon>
    </lineage>
</organism>
<evidence type="ECO:0000313" key="9">
    <source>
        <dbReference type="Proteomes" id="UP001501736"/>
    </source>
</evidence>
<dbReference type="SUPFAM" id="SSF53639">
    <property type="entry name" value="AraD/HMP-PK domain-like"/>
    <property type="match status" value="1"/>
</dbReference>
<dbReference type="Proteomes" id="UP001501736">
    <property type="component" value="Unassembled WGS sequence"/>
</dbReference>
<dbReference type="PANTHER" id="PTHR22789">
    <property type="entry name" value="FUCULOSE PHOSPHATE ALDOLASE"/>
    <property type="match status" value="1"/>
</dbReference>
<keyword evidence="6" id="KW-0862">Zinc</keyword>
<reference evidence="9" key="1">
    <citation type="journal article" date="2019" name="Int. J. Syst. Evol. Microbiol.">
        <title>The Global Catalogue of Microorganisms (GCM) 10K type strain sequencing project: providing services to taxonomists for standard genome sequencing and annotation.</title>
        <authorList>
            <consortium name="The Broad Institute Genomics Platform"/>
            <consortium name="The Broad Institute Genome Sequencing Center for Infectious Disease"/>
            <person name="Wu L."/>
            <person name="Ma J."/>
        </authorList>
    </citation>
    <scope>NUCLEOTIDE SEQUENCE [LARGE SCALE GENOMIC DNA]</scope>
    <source>
        <strain evidence="9">JCM 11483</strain>
    </source>
</reference>
<dbReference type="PANTHER" id="PTHR22789:SF8">
    <property type="entry name" value="L-RIBULOSE-5-PHOSPHATE 4-EPIMERASE SGBE"/>
    <property type="match status" value="1"/>
</dbReference>
<evidence type="ECO:0000256" key="1">
    <source>
        <dbReference type="ARBA" id="ARBA00001726"/>
    </source>
</evidence>
<dbReference type="NCBIfam" id="NF005123">
    <property type="entry name" value="PRK06557.1"/>
    <property type="match status" value="1"/>
</dbReference>
<dbReference type="InterPro" id="IPR050197">
    <property type="entry name" value="Aldolase_class_II_sugar_metab"/>
</dbReference>
<evidence type="ECO:0000256" key="4">
    <source>
        <dbReference type="ARBA" id="ARBA00013186"/>
    </source>
</evidence>
<dbReference type="Pfam" id="PF00596">
    <property type="entry name" value="Aldolase_II"/>
    <property type="match status" value="1"/>
</dbReference>
<evidence type="ECO:0000259" key="7">
    <source>
        <dbReference type="SMART" id="SM01007"/>
    </source>
</evidence>
<name>A0ABP6RBS1_9MICC</name>
<evidence type="ECO:0000256" key="3">
    <source>
        <dbReference type="ARBA" id="ARBA00010037"/>
    </source>
</evidence>
<dbReference type="InterPro" id="IPR001303">
    <property type="entry name" value="Aldolase_II/adducin_N"/>
</dbReference>
<feature type="domain" description="Class II aldolase/adducin N-terminal" evidence="7">
    <location>
        <begin position="20"/>
        <end position="215"/>
    </location>
</feature>
<comment type="caution">
    <text evidence="8">The sequence shown here is derived from an EMBL/GenBank/DDBJ whole genome shotgun (WGS) entry which is preliminary data.</text>
</comment>
<accession>A0ABP6RBS1</accession>
<gene>
    <name evidence="8" type="ORF">GCM10020260_05580</name>
</gene>
<dbReference type="SMART" id="SM01007">
    <property type="entry name" value="Aldolase_II"/>
    <property type="match status" value="1"/>
</dbReference>
<proteinExistence type="inferred from homology"/>
<comment type="catalytic activity">
    <reaction evidence="1">
        <text>L-ribulose 5-phosphate = D-xylulose 5-phosphate</text>
        <dbReference type="Rhea" id="RHEA:22368"/>
        <dbReference type="ChEBI" id="CHEBI:57737"/>
        <dbReference type="ChEBI" id="CHEBI:58226"/>
        <dbReference type="EC" id="5.1.3.4"/>
    </reaction>
</comment>
<evidence type="ECO:0000256" key="6">
    <source>
        <dbReference type="ARBA" id="ARBA00022833"/>
    </source>
</evidence>
<dbReference type="InterPro" id="IPR036409">
    <property type="entry name" value="Aldolase_II/adducin_N_sf"/>
</dbReference>
<keyword evidence="5" id="KW-0479">Metal-binding</keyword>
<comment type="cofactor">
    <cofactor evidence="2">
        <name>Zn(2+)</name>
        <dbReference type="ChEBI" id="CHEBI:29105"/>
    </cofactor>
</comment>
<protein>
    <recommendedName>
        <fullName evidence="4">L-ribulose-5-phosphate 4-epimerase</fullName>
        <ecNumber evidence="4">5.1.3.4</ecNumber>
    </recommendedName>
</protein>